<dbReference type="OrthoDB" id="573132at2"/>
<dbReference type="Pfam" id="PF00111">
    <property type="entry name" value="Fer2"/>
    <property type="match status" value="1"/>
</dbReference>
<keyword evidence="5" id="KW-0479">Metal-binding</keyword>
<evidence type="ECO:0000313" key="11">
    <source>
        <dbReference type="EMBL" id="RNA69303.1"/>
    </source>
</evidence>
<evidence type="ECO:0000313" key="12">
    <source>
        <dbReference type="Proteomes" id="UP000278746"/>
    </source>
</evidence>
<dbReference type="PROSITE" id="PS00197">
    <property type="entry name" value="2FE2S_FER_1"/>
    <property type="match status" value="1"/>
</dbReference>
<gene>
    <name evidence="11" type="ORF">EBO34_04985</name>
</gene>
<evidence type="ECO:0000256" key="8">
    <source>
        <dbReference type="ARBA" id="ARBA00023014"/>
    </source>
</evidence>
<evidence type="ECO:0000256" key="6">
    <source>
        <dbReference type="ARBA" id="ARBA00023002"/>
    </source>
</evidence>
<dbReference type="Gene3D" id="3.10.20.30">
    <property type="match status" value="1"/>
</dbReference>
<dbReference type="InterPro" id="IPR017927">
    <property type="entry name" value="FAD-bd_FR_type"/>
</dbReference>
<dbReference type="SUPFAM" id="SSF52343">
    <property type="entry name" value="Ferredoxin reductase-like, C-terminal NADP-linked domain"/>
    <property type="match status" value="1"/>
</dbReference>
<comment type="caution">
    <text evidence="11">The sequence shown here is derived from an EMBL/GenBank/DDBJ whole genome shotgun (WGS) entry which is preliminary data.</text>
</comment>
<evidence type="ECO:0000256" key="5">
    <source>
        <dbReference type="ARBA" id="ARBA00022723"/>
    </source>
</evidence>
<sequence length="311" mass="35384">MRIPVVVSKIIQETPHVKRFTLKPQLDQSLPRFHPGAHILTYLHSGSECFVRSYSLTNCPSHDYYEIAILKKVRGSGGSSCWHEHVKRGQTLTISYPRNFLHPDLSAKHHVFYAGGIGITPFLSMMRWCRKRGASFELHYSAKTKHDCAFYEYINREHPDQTTFYFTREGERIDPGLVKQHRIGTHLYICGPESFQNEIKTAALHTGYPKGSVHLESFVQLHSDGFNNPFTARLEEKIINVNQEDTLLDALNKEGAGIPFSCRMGQCGTCEVAVKKGDIVHRDSFLTEEERCSRMLPCVSRGEGVIEISMK</sequence>
<keyword evidence="6" id="KW-0560">Oxidoreductase</keyword>
<dbReference type="InterPro" id="IPR039261">
    <property type="entry name" value="FNR_nucleotide-bd"/>
</dbReference>
<keyword evidence="4" id="KW-0001">2Fe-2S</keyword>
<feature type="domain" description="FAD-binding FR-type" evidence="10">
    <location>
        <begin position="1"/>
        <end position="104"/>
    </location>
</feature>
<reference evidence="11 12" key="1">
    <citation type="submission" date="2018-10" db="EMBL/GenBank/DDBJ databases">
        <title>Bacillus Keqinensis sp. nov., a moderately halophilic bacterium isolated from a saline-alkaline lake.</title>
        <authorList>
            <person name="Wang H."/>
        </authorList>
    </citation>
    <scope>NUCLEOTIDE SEQUENCE [LARGE SCALE GENOMIC DNA]</scope>
    <source>
        <strain evidence="11 12">KQ-3</strain>
    </source>
</reference>
<feature type="domain" description="2Fe-2S ferredoxin-type" evidence="9">
    <location>
        <begin position="217"/>
        <end position="311"/>
    </location>
</feature>
<dbReference type="PROSITE" id="PS51384">
    <property type="entry name" value="FAD_FR"/>
    <property type="match status" value="1"/>
</dbReference>
<dbReference type="InterPro" id="IPR001041">
    <property type="entry name" value="2Fe-2S_ferredoxin-type"/>
</dbReference>
<dbReference type="SUPFAM" id="SSF63380">
    <property type="entry name" value="Riboflavin synthase domain-like"/>
    <property type="match status" value="1"/>
</dbReference>
<dbReference type="Pfam" id="PF22290">
    <property type="entry name" value="DmmA-like_N"/>
    <property type="match status" value="1"/>
</dbReference>
<dbReference type="PANTHER" id="PTHR30212">
    <property type="entry name" value="PROTEIN YIIM"/>
    <property type="match status" value="1"/>
</dbReference>
<dbReference type="GO" id="GO:0016491">
    <property type="term" value="F:oxidoreductase activity"/>
    <property type="evidence" value="ECO:0007669"/>
    <property type="project" value="UniProtKB-KW"/>
</dbReference>
<evidence type="ECO:0000256" key="1">
    <source>
        <dbReference type="ARBA" id="ARBA00001917"/>
    </source>
</evidence>
<protein>
    <submittedName>
        <fullName evidence="11">Oxidoreductase</fullName>
    </submittedName>
</protein>
<dbReference type="InterPro" id="IPR017938">
    <property type="entry name" value="Riboflavin_synthase-like_b-brl"/>
</dbReference>
<evidence type="ECO:0000259" key="10">
    <source>
        <dbReference type="PROSITE" id="PS51384"/>
    </source>
</evidence>
<dbReference type="Proteomes" id="UP000278746">
    <property type="component" value="Unassembled WGS sequence"/>
</dbReference>
<dbReference type="Gene3D" id="2.40.30.10">
    <property type="entry name" value="Translation factors"/>
    <property type="match status" value="1"/>
</dbReference>
<proteinExistence type="predicted"/>
<dbReference type="GO" id="GO:0051537">
    <property type="term" value="F:2 iron, 2 sulfur cluster binding"/>
    <property type="evidence" value="ECO:0007669"/>
    <property type="project" value="UniProtKB-KW"/>
</dbReference>
<accession>A0A3M7TV25</accession>
<name>A0A3M7TV25_9BACI</name>
<comment type="cofactor">
    <cofactor evidence="1">
        <name>FMN</name>
        <dbReference type="ChEBI" id="CHEBI:58210"/>
    </cofactor>
</comment>
<dbReference type="CDD" id="cd06185">
    <property type="entry name" value="PDR_like"/>
    <property type="match status" value="1"/>
</dbReference>
<keyword evidence="7" id="KW-0408">Iron</keyword>
<evidence type="ECO:0000256" key="4">
    <source>
        <dbReference type="ARBA" id="ARBA00022714"/>
    </source>
</evidence>
<dbReference type="SUPFAM" id="SSF54292">
    <property type="entry name" value="2Fe-2S ferredoxin-like"/>
    <property type="match status" value="1"/>
</dbReference>
<dbReference type="RefSeq" id="WP_122896824.1">
    <property type="nucleotide sequence ID" value="NZ_RHIB01000001.1"/>
</dbReference>
<evidence type="ECO:0000256" key="3">
    <source>
        <dbReference type="ARBA" id="ARBA00022643"/>
    </source>
</evidence>
<keyword evidence="2" id="KW-0285">Flavoprotein</keyword>
<dbReference type="AlphaFoldDB" id="A0A3M7TV25"/>
<dbReference type="InterPro" id="IPR036010">
    <property type="entry name" value="2Fe-2S_ferredoxin-like_sf"/>
</dbReference>
<evidence type="ECO:0000256" key="2">
    <source>
        <dbReference type="ARBA" id="ARBA00022630"/>
    </source>
</evidence>
<evidence type="ECO:0000259" key="9">
    <source>
        <dbReference type="PROSITE" id="PS51085"/>
    </source>
</evidence>
<dbReference type="CDD" id="cd00207">
    <property type="entry name" value="fer2"/>
    <property type="match status" value="1"/>
</dbReference>
<dbReference type="PROSITE" id="PS51085">
    <property type="entry name" value="2FE2S_FER_2"/>
    <property type="match status" value="1"/>
</dbReference>
<keyword evidence="12" id="KW-1185">Reference proteome</keyword>
<evidence type="ECO:0000256" key="7">
    <source>
        <dbReference type="ARBA" id="ARBA00023004"/>
    </source>
</evidence>
<dbReference type="InterPro" id="IPR012675">
    <property type="entry name" value="Beta-grasp_dom_sf"/>
</dbReference>
<keyword evidence="8" id="KW-0411">Iron-sulfur</keyword>
<dbReference type="InterPro" id="IPR054582">
    <property type="entry name" value="DmmA-like_N"/>
</dbReference>
<dbReference type="InterPro" id="IPR052353">
    <property type="entry name" value="Benzoxazolinone_Detox_Enz"/>
</dbReference>
<dbReference type="GO" id="GO:0046872">
    <property type="term" value="F:metal ion binding"/>
    <property type="evidence" value="ECO:0007669"/>
    <property type="project" value="UniProtKB-KW"/>
</dbReference>
<organism evidence="11 12">
    <name type="scientific">Alteribacter keqinensis</name>
    <dbReference type="NCBI Taxonomy" id="2483800"/>
    <lineage>
        <taxon>Bacteria</taxon>
        <taxon>Bacillati</taxon>
        <taxon>Bacillota</taxon>
        <taxon>Bacilli</taxon>
        <taxon>Bacillales</taxon>
        <taxon>Bacillaceae</taxon>
        <taxon>Alteribacter</taxon>
    </lineage>
</organism>
<dbReference type="PRINTS" id="PR00409">
    <property type="entry name" value="PHDIOXRDTASE"/>
</dbReference>
<dbReference type="InterPro" id="IPR006058">
    <property type="entry name" value="2Fe2S_fd_BS"/>
</dbReference>
<keyword evidence="3" id="KW-0288">FMN</keyword>
<dbReference type="Gene3D" id="3.40.50.80">
    <property type="entry name" value="Nucleotide-binding domain of ferredoxin-NADP reductase (FNR) module"/>
    <property type="match status" value="1"/>
</dbReference>
<dbReference type="PANTHER" id="PTHR30212:SF2">
    <property type="entry name" value="PROTEIN YIIM"/>
    <property type="match status" value="1"/>
</dbReference>
<dbReference type="EMBL" id="RHIB01000001">
    <property type="protein sequence ID" value="RNA69303.1"/>
    <property type="molecule type" value="Genomic_DNA"/>
</dbReference>